<dbReference type="PROSITE" id="PS51455">
    <property type="entry name" value="PIPK"/>
    <property type="match status" value="1"/>
</dbReference>
<dbReference type="Pfam" id="PF01504">
    <property type="entry name" value="PIP5K"/>
    <property type="match status" value="1"/>
</dbReference>
<accession>A0A0C3BI73</accession>
<dbReference type="HOGENOM" id="CLU_000803_0_0_1"/>
<dbReference type="GO" id="GO:0010008">
    <property type="term" value="C:endosome membrane"/>
    <property type="evidence" value="ECO:0007669"/>
    <property type="project" value="TreeGrafter"/>
</dbReference>
<evidence type="ECO:0000256" key="4">
    <source>
        <dbReference type="SAM" id="MobiDB-lite"/>
    </source>
</evidence>
<feature type="compositionally biased region" description="Pro residues" evidence="4">
    <location>
        <begin position="142"/>
        <end position="151"/>
    </location>
</feature>
<dbReference type="InterPro" id="IPR002498">
    <property type="entry name" value="PInositol-4-P-4/5-kinase_core"/>
</dbReference>
<evidence type="ECO:0000256" key="2">
    <source>
        <dbReference type="ARBA" id="ARBA00022840"/>
    </source>
</evidence>
<feature type="compositionally biased region" description="Polar residues" evidence="4">
    <location>
        <begin position="433"/>
        <end position="448"/>
    </location>
</feature>
<feature type="domain" description="PIPK" evidence="5">
    <location>
        <begin position="585"/>
        <end position="905"/>
    </location>
</feature>
<feature type="region of interest" description="Disordered" evidence="4">
    <location>
        <begin position="555"/>
        <end position="576"/>
    </location>
</feature>
<dbReference type="STRING" id="933852.A0A0C3BI73"/>
<reference evidence="6 7" key="1">
    <citation type="submission" date="2014-04" db="EMBL/GenBank/DDBJ databases">
        <authorList>
            <consortium name="DOE Joint Genome Institute"/>
            <person name="Kuo A."/>
            <person name="Zuccaro A."/>
            <person name="Kohler A."/>
            <person name="Nagy L.G."/>
            <person name="Floudas D."/>
            <person name="Copeland A."/>
            <person name="Barry K.W."/>
            <person name="Cichocki N."/>
            <person name="Veneault-Fourrey C."/>
            <person name="LaButti K."/>
            <person name="Lindquist E.A."/>
            <person name="Lipzen A."/>
            <person name="Lundell T."/>
            <person name="Morin E."/>
            <person name="Murat C."/>
            <person name="Sun H."/>
            <person name="Tunlid A."/>
            <person name="Henrissat B."/>
            <person name="Grigoriev I.V."/>
            <person name="Hibbett D.S."/>
            <person name="Martin F."/>
            <person name="Nordberg H.P."/>
            <person name="Cantor M.N."/>
            <person name="Hua S.X."/>
        </authorList>
    </citation>
    <scope>NUCLEOTIDE SEQUENCE [LARGE SCALE GENOMIC DNA]</scope>
    <source>
        <strain evidence="6 7">MAFF 305830</strain>
    </source>
</reference>
<reference evidence="7" key="2">
    <citation type="submission" date="2015-01" db="EMBL/GenBank/DDBJ databases">
        <title>Evolutionary Origins and Diversification of the Mycorrhizal Mutualists.</title>
        <authorList>
            <consortium name="DOE Joint Genome Institute"/>
            <consortium name="Mycorrhizal Genomics Consortium"/>
            <person name="Kohler A."/>
            <person name="Kuo A."/>
            <person name="Nagy L.G."/>
            <person name="Floudas D."/>
            <person name="Copeland A."/>
            <person name="Barry K.W."/>
            <person name="Cichocki N."/>
            <person name="Veneault-Fourrey C."/>
            <person name="LaButti K."/>
            <person name="Lindquist E.A."/>
            <person name="Lipzen A."/>
            <person name="Lundell T."/>
            <person name="Morin E."/>
            <person name="Murat C."/>
            <person name="Riley R."/>
            <person name="Ohm R."/>
            <person name="Sun H."/>
            <person name="Tunlid A."/>
            <person name="Henrissat B."/>
            <person name="Grigoriev I.V."/>
            <person name="Hibbett D.S."/>
            <person name="Martin F."/>
        </authorList>
    </citation>
    <scope>NUCLEOTIDE SEQUENCE [LARGE SCALE GENOMIC DNA]</scope>
    <source>
        <strain evidence="7">MAFF 305830</strain>
    </source>
</reference>
<evidence type="ECO:0000313" key="6">
    <source>
        <dbReference type="EMBL" id="KIM31181.1"/>
    </source>
</evidence>
<evidence type="ECO:0000313" key="7">
    <source>
        <dbReference type="Proteomes" id="UP000054097"/>
    </source>
</evidence>
<sequence length="929" mass="101738">MLNISRLLSFGKYLELLAYSDTFATLSTPLCEHTKTTSKDSKDLLRTRSNIIRNYAYKSYIISFSTSPVQDVYEVKIPRIQITKTRAITSMQEGATIRDTWQQDERAELRLQITSWWKGIKERLNQLEEILDNSHSTDPLKKPLPPSPPLTRQPTDNDLTPKAPSKALPPIDGDKELPPISRSATPSTSSVVTGSSAISSLSLLANLRQAFYATEQSLYAALAKTAATSLNDVRRLFYSTSKAASNRLVAWEKKHIPSVSKPTPYPEPEWWAKGFHALPGGSVIVHEEEWASMIAFTLSSSDYTEELFDMSKPRATSSVGAVAGSTAPTNSVISSKSDATAETAVSKATSVESNPTPALAAFVAGVQAFASSKPAVALDPDDDSTASGWHSPETLSSQTSRRDHPKEGSNIMSLRDVLRNKLPAEGASLTSKFSNITNSATPSSSKLNSKAPPSAFGTASLELDTHNAQGSVAPPTPEAVDAFEQILRDTDGDDYTLIDSLESTSAIKTTNNSSHLETPSVVPAQHEDITPKPSAFFPPPAVPPKDFPTPISSVATTPSTEKTQSQLFTDSASKTAPSTESSFAAMGSLTSTIANAMRFVLNVGQQETEEKPNVSLPHHGLLAMESPDIDSRPHIRYDCVIGKRLKFSCTVYYAKQFDSLRRRCGVDEVLIQSLKKTENWSAEGGKSKSNFWKTTDDRFIIKTLVDAWNVADLQVLIELGPSYFRYMDKTAKKPSVMAKLLGFFTVELKNLETGAVQSKADLLIMENLFYERKISQTFDLKGIEGRKVKPSGKGPQSKTLFDGEWLEGQKKALILLHPHSKTILEEGISADADFLASANIMDYSLLLGVDSEQRHLACGLVDTIGSYTFAKTLEYKAKQNIRKEVTVVPPTAYRDRFVHAINSYFVACPDKWSHPGPDFVFPSRLPNVL</sequence>
<dbReference type="Gene3D" id="3.30.810.10">
    <property type="entry name" value="2-Layer Sandwich"/>
    <property type="match status" value="1"/>
</dbReference>
<gene>
    <name evidence="6" type="ORF">M408DRAFT_255240</name>
</gene>
<dbReference type="OrthoDB" id="158357at2759"/>
<dbReference type="GO" id="GO:0046854">
    <property type="term" value="P:phosphatidylinositol phosphate biosynthetic process"/>
    <property type="evidence" value="ECO:0007669"/>
    <property type="project" value="TreeGrafter"/>
</dbReference>
<dbReference type="Gene3D" id="3.30.800.10">
    <property type="entry name" value="Phosphatidylinositol Phosphate Kinase II Beta"/>
    <property type="match status" value="1"/>
</dbReference>
<feature type="compositionally biased region" description="Low complexity" evidence="4">
    <location>
        <begin position="178"/>
        <end position="192"/>
    </location>
</feature>
<dbReference type="PANTHER" id="PTHR45748:SF7">
    <property type="entry name" value="1-PHOSPHATIDYLINOSITOL 3-PHOSPHATE 5-KINASE-RELATED"/>
    <property type="match status" value="1"/>
</dbReference>
<dbReference type="EMBL" id="KN824282">
    <property type="protein sequence ID" value="KIM31181.1"/>
    <property type="molecule type" value="Genomic_DNA"/>
</dbReference>
<organism evidence="6 7">
    <name type="scientific">Serendipita vermifera MAFF 305830</name>
    <dbReference type="NCBI Taxonomy" id="933852"/>
    <lineage>
        <taxon>Eukaryota</taxon>
        <taxon>Fungi</taxon>
        <taxon>Dikarya</taxon>
        <taxon>Basidiomycota</taxon>
        <taxon>Agaricomycotina</taxon>
        <taxon>Agaricomycetes</taxon>
        <taxon>Sebacinales</taxon>
        <taxon>Serendipitaceae</taxon>
        <taxon>Serendipita</taxon>
    </lineage>
</organism>
<dbReference type="InterPro" id="IPR027484">
    <property type="entry name" value="PInositol-4-P-5-kinase_N"/>
</dbReference>
<name>A0A0C3BI73_SERVB</name>
<dbReference type="InterPro" id="IPR044769">
    <property type="entry name" value="PIKfyve_PIPKc"/>
</dbReference>
<evidence type="ECO:0000259" key="5">
    <source>
        <dbReference type="PROSITE" id="PS51455"/>
    </source>
</evidence>
<protein>
    <recommendedName>
        <fullName evidence="5">PIPK domain-containing protein</fullName>
    </recommendedName>
</protein>
<dbReference type="SUPFAM" id="SSF56104">
    <property type="entry name" value="SAICAR synthase-like"/>
    <property type="match status" value="1"/>
</dbReference>
<dbReference type="Proteomes" id="UP000054097">
    <property type="component" value="Unassembled WGS sequence"/>
</dbReference>
<evidence type="ECO:0000256" key="3">
    <source>
        <dbReference type="PROSITE-ProRule" id="PRU00781"/>
    </source>
</evidence>
<keyword evidence="3" id="KW-0418">Kinase</keyword>
<dbReference type="AlphaFoldDB" id="A0A0C3BI73"/>
<dbReference type="GO" id="GO:0005524">
    <property type="term" value="F:ATP binding"/>
    <property type="evidence" value="ECO:0007669"/>
    <property type="project" value="UniProtKB-UniRule"/>
</dbReference>
<keyword evidence="2 3" id="KW-0067">ATP-binding</keyword>
<keyword evidence="1 3" id="KW-0547">Nucleotide-binding</keyword>
<dbReference type="CDD" id="cd17300">
    <property type="entry name" value="PIPKc_PIKfyve"/>
    <property type="match status" value="1"/>
</dbReference>
<feature type="region of interest" description="Disordered" evidence="4">
    <location>
        <begin position="433"/>
        <end position="453"/>
    </location>
</feature>
<evidence type="ECO:0000256" key="1">
    <source>
        <dbReference type="ARBA" id="ARBA00022741"/>
    </source>
</evidence>
<feature type="region of interest" description="Disordered" evidence="4">
    <location>
        <begin position="377"/>
        <end position="412"/>
    </location>
</feature>
<dbReference type="GO" id="GO:0000285">
    <property type="term" value="F:1-phosphatidylinositol-3-phosphate 5-kinase activity"/>
    <property type="evidence" value="ECO:0007669"/>
    <property type="project" value="InterPro"/>
</dbReference>
<dbReference type="SMART" id="SM00330">
    <property type="entry name" value="PIPKc"/>
    <property type="match status" value="1"/>
</dbReference>
<keyword evidence="7" id="KW-1185">Reference proteome</keyword>
<feature type="compositionally biased region" description="Polar residues" evidence="4">
    <location>
        <begin position="385"/>
        <end position="399"/>
    </location>
</feature>
<proteinExistence type="predicted"/>
<dbReference type="PANTHER" id="PTHR45748">
    <property type="entry name" value="1-PHOSPHATIDYLINOSITOL 3-PHOSPHATE 5-KINASE-RELATED"/>
    <property type="match status" value="1"/>
</dbReference>
<dbReference type="InterPro" id="IPR027483">
    <property type="entry name" value="PInositol-4-P-4/5-kinase_C_sf"/>
</dbReference>
<keyword evidence="3" id="KW-0808">Transferase</keyword>
<feature type="region of interest" description="Disordered" evidence="4">
    <location>
        <begin position="134"/>
        <end position="192"/>
    </location>
</feature>